<feature type="transmembrane region" description="Helical" evidence="1">
    <location>
        <begin position="43"/>
        <end position="66"/>
    </location>
</feature>
<dbReference type="EMBL" id="LCYI01000022">
    <property type="protein sequence ID" value="KLA29436.1"/>
    <property type="molecule type" value="Genomic_DNA"/>
</dbReference>
<dbReference type="Proteomes" id="UP000035214">
    <property type="component" value="Unassembled WGS sequence"/>
</dbReference>
<evidence type="ECO:0000313" key="4">
    <source>
        <dbReference type="Proteomes" id="UP000035214"/>
    </source>
</evidence>
<comment type="caution">
    <text evidence="2">The sequence shown here is derived from an EMBL/GenBank/DDBJ whole genome shotgun (WGS) entry which is preliminary data.</text>
</comment>
<evidence type="ECO:0000313" key="5">
    <source>
        <dbReference type="Proteomes" id="UP000220032"/>
    </source>
</evidence>
<accession>A0A0G8EYV2</accession>
<organism evidence="2 4">
    <name type="scientific">Bacillus cereus</name>
    <dbReference type="NCBI Taxonomy" id="1396"/>
    <lineage>
        <taxon>Bacteria</taxon>
        <taxon>Bacillati</taxon>
        <taxon>Bacillota</taxon>
        <taxon>Bacilli</taxon>
        <taxon>Bacillales</taxon>
        <taxon>Bacillaceae</taxon>
        <taxon>Bacillus</taxon>
        <taxon>Bacillus cereus group</taxon>
    </lineage>
</organism>
<dbReference type="EMBL" id="NTRR01000066">
    <property type="protein sequence ID" value="PFE08405.1"/>
    <property type="molecule type" value="Genomic_DNA"/>
</dbReference>
<keyword evidence="1" id="KW-0812">Transmembrane</keyword>
<dbReference type="AlphaFoldDB" id="A0A0G8EYV2"/>
<dbReference type="PATRIC" id="fig|1396.428.peg.4595"/>
<name>A0A0G8EYV2_BACCE</name>
<evidence type="ECO:0008006" key="6">
    <source>
        <dbReference type="Google" id="ProtNLM"/>
    </source>
</evidence>
<evidence type="ECO:0000313" key="3">
    <source>
        <dbReference type="EMBL" id="PFE08405.1"/>
    </source>
</evidence>
<evidence type="ECO:0000256" key="1">
    <source>
        <dbReference type="SAM" id="Phobius"/>
    </source>
</evidence>
<sequence length="97" mass="11350">MLWLKILFLVVIFISQMYVIQFQSSDEAKDERGREIQYKTNNVLYNILSVGIIAIFIFQSVEIISLEFLPDLLLYFVLSLSVLGSLIIFINRHSKNY</sequence>
<evidence type="ECO:0000313" key="2">
    <source>
        <dbReference type="EMBL" id="KLA29436.1"/>
    </source>
</evidence>
<protein>
    <recommendedName>
        <fullName evidence="6">Group-specific protein</fullName>
    </recommendedName>
</protein>
<feature type="transmembrane region" description="Helical" evidence="1">
    <location>
        <begin position="72"/>
        <end position="90"/>
    </location>
</feature>
<proteinExistence type="predicted"/>
<gene>
    <name evidence="2" type="ORF">B4077_3496</name>
    <name evidence="3" type="ORF">CN307_28650</name>
</gene>
<dbReference type="RefSeq" id="WP_000964481.1">
    <property type="nucleotide sequence ID" value="NZ_CP053965.1"/>
</dbReference>
<feature type="transmembrane region" description="Helical" evidence="1">
    <location>
        <begin position="6"/>
        <end position="22"/>
    </location>
</feature>
<keyword evidence="1" id="KW-0472">Membrane</keyword>
<dbReference type="Proteomes" id="UP000220032">
    <property type="component" value="Unassembled WGS sequence"/>
</dbReference>
<reference evidence="3 5" key="2">
    <citation type="submission" date="2017-09" db="EMBL/GenBank/DDBJ databases">
        <title>Large-scale bioinformatics analysis of Bacillus genomes uncovers conserved roles of natural products in bacterial physiology.</title>
        <authorList>
            <consortium name="Agbiome Team Llc"/>
            <person name="Bleich R.M."/>
            <person name="Grubbs K.J."/>
            <person name="Santa Maria K.C."/>
            <person name="Allen S.E."/>
            <person name="Farag S."/>
            <person name="Shank E.A."/>
            <person name="Bowers A."/>
        </authorList>
    </citation>
    <scope>NUCLEOTIDE SEQUENCE [LARGE SCALE GENOMIC DNA]</scope>
    <source>
        <strain evidence="3 5">AFS022681</strain>
    </source>
</reference>
<dbReference type="GeneID" id="83633422"/>
<reference evidence="2 4" key="1">
    <citation type="submission" date="2015-04" db="EMBL/GenBank/DDBJ databases">
        <title>Draft Genome Sequences of Eight Spore-Forming Food Isolates of Bacillus cereus Genome sequencing.</title>
        <authorList>
            <person name="Krawcyk A.O."/>
            <person name="de Jong A."/>
            <person name="Eijlander R.T."/>
            <person name="Berendsen E.M."/>
            <person name="Holsappel S."/>
            <person name="Wells-Bennik M."/>
            <person name="Kuipers O.P."/>
        </authorList>
    </citation>
    <scope>NUCLEOTIDE SEQUENCE [LARGE SCALE GENOMIC DNA]</scope>
    <source>
        <strain evidence="2 4">B4077</strain>
    </source>
</reference>
<keyword evidence="1" id="KW-1133">Transmembrane helix</keyword>